<organism evidence="9">
    <name type="scientific">Oryza glumipatula</name>
    <dbReference type="NCBI Taxonomy" id="40148"/>
    <lineage>
        <taxon>Eukaryota</taxon>
        <taxon>Viridiplantae</taxon>
        <taxon>Streptophyta</taxon>
        <taxon>Embryophyta</taxon>
        <taxon>Tracheophyta</taxon>
        <taxon>Spermatophyta</taxon>
        <taxon>Magnoliopsida</taxon>
        <taxon>Liliopsida</taxon>
        <taxon>Poales</taxon>
        <taxon>Poaceae</taxon>
        <taxon>BOP clade</taxon>
        <taxon>Oryzoideae</taxon>
        <taxon>Oryzeae</taxon>
        <taxon>Oryzinae</taxon>
        <taxon>Oryza</taxon>
    </lineage>
</organism>
<dbReference type="AlphaFoldDB" id="A0A0D9Y3T9"/>
<dbReference type="InterPro" id="IPR009057">
    <property type="entry name" value="Homeodomain-like_sf"/>
</dbReference>
<dbReference type="InterPro" id="IPR001005">
    <property type="entry name" value="SANT/Myb"/>
</dbReference>
<evidence type="ECO:0000256" key="4">
    <source>
        <dbReference type="ARBA" id="ARBA00023125"/>
    </source>
</evidence>
<dbReference type="PROSITE" id="PS50090">
    <property type="entry name" value="MYB_LIKE"/>
    <property type="match status" value="1"/>
</dbReference>
<dbReference type="HOGENOM" id="CLU_2403195_0_0_1"/>
<evidence type="ECO:0000259" key="8">
    <source>
        <dbReference type="PROSITE" id="PS50090"/>
    </source>
</evidence>
<protein>
    <recommendedName>
        <fullName evidence="8">Myb-like domain-containing protein</fullName>
    </recommendedName>
</protein>
<dbReference type="PANTHER" id="PTHR47997:SF91">
    <property type="match status" value="1"/>
</dbReference>
<reference evidence="9" key="2">
    <citation type="submission" date="2015-04" db="UniProtKB">
        <authorList>
            <consortium name="EnsemblPlants"/>
        </authorList>
    </citation>
    <scope>IDENTIFICATION</scope>
</reference>
<evidence type="ECO:0000256" key="5">
    <source>
        <dbReference type="ARBA" id="ARBA00023163"/>
    </source>
</evidence>
<name>A0A0D9Y3T9_9ORYZ</name>
<reference evidence="9" key="1">
    <citation type="submission" date="2013-08" db="EMBL/GenBank/DDBJ databases">
        <title>Oryza genome evolution.</title>
        <authorList>
            <person name="Wing R.A."/>
            <person name="Panaud O."/>
            <person name="Oliveira A.C."/>
        </authorList>
    </citation>
    <scope>NUCLEOTIDE SEQUENCE</scope>
</reference>
<proteinExistence type="predicted"/>
<evidence type="ECO:0000313" key="10">
    <source>
        <dbReference type="Proteomes" id="UP000026961"/>
    </source>
</evidence>
<feature type="domain" description="Myb-like" evidence="8">
    <location>
        <begin position="22"/>
        <end position="55"/>
    </location>
</feature>
<evidence type="ECO:0000256" key="3">
    <source>
        <dbReference type="ARBA" id="ARBA00023015"/>
    </source>
</evidence>
<keyword evidence="3" id="KW-0805">Transcription regulation</keyword>
<keyword evidence="2" id="KW-0677">Repeat</keyword>
<evidence type="ECO:0000256" key="2">
    <source>
        <dbReference type="ARBA" id="ARBA00022737"/>
    </source>
</evidence>
<dbReference type="SUPFAM" id="SSF46689">
    <property type="entry name" value="Homeodomain-like"/>
    <property type="match status" value="1"/>
</dbReference>
<dbReference type="STRING" id="40148.A0A0D9Y3T9"/>
<keyword evidence="4" id="KW-0238">DNA-binding</keyword>
<evidence type="ECO:0000256" key="1">
    <source>
        <dbReference type="ARBA" id="ARBA00004123"/>
    </source>
</evidence>
<feature type="region of interest" description="Disordered" evidence="7">
    <location>
        <begin position="1"/>
        <end position="32"/>
    </location>
</feature>
<dbReference type="Pfam" id="PF00249">
    <property type="entry name" value="Myb_DNA-binding"/>
    <property type="match status" value="1"/>
</dbReference>
<dbReference type="GO" id="GO:0003677">
    <property type="term" value="F:DNA binding"/>
    <property type="evidence" value="ECO:0007669"/>
    <property type="project" value="UniProtKB-KW"/>
</dbReference>
<dbReference type="Gramene" id="OGLUM01G04870.1">
    <property type="protein sequence ID" value="OGLUM01G04870.1"/>
    <property type="gene ID" value="OGLUM01G04870"/>
</dbReference>
<sequence>MVRKPTSSRHGEAAGGGGGAAEEKERKGLWSPEEDERLYTHITHRGVSTWSSVAQLAGKNSFCLACNLIDFYATNSYTCDLVSRSDKVGIAFA</sequence>
<dbReference type="EnsemblPlants" id="OGLUM01G04870.1">
    <property type="protein sequence ID" value="OGLUM01G04870.1"/>
    <property type="gene ID" value="OGLUM01G04870"/>
</dbReference>
<dbReference type="GO" id="GO:0005634">
    <property type="term" value="C:nucleus"/>
    <property type="evidence" value="ECO:0007669"/>
    <property type="project" value="UniProtKB-SubCell"/>
</dbReference>
<dbReference type="PANTHER" id="PTHR47997">
    <property type="entry name" value="MYB DOMAIN PROTEIN 55"/>
    <property type="match status" value="1"/>
</dbReference>
<comment type="subcellular location">
    <subcellularLocation>
        <location evidence="1">Nucleus</location>
    </subcellularLocation>
</comment>
<dbReference type="Proteomes" id="UP000026961">
    <property type="component" value="Chromosome 1"/>
</dbReference>
<evidence type="ECO:0000256" key="6">
    <source>
        <dbReference type="ARBA" id="ARBA00023242"/>
    </source>
</evidence>
<keyword evidence="10" id="KW-1185">Reference proteome</keyword>
<evidence type="ECO:0000313" key="9">
    <source>
        <dbReference type="EnsemblPlants" id="OGLUM01G04870.1"/>
    </source>
</evidence>
<dbReference type="Gene3D" id="1.10.10.60">
    <property type="entry name" value="Homeodomain-like"/>
    <property type="match status" value="1"/>
</dbReference>
<accession>A0A0D9Y3T9</accession>
<keyword evidence="5" id="KW-0804">Transcription</keyword>
<evidence type="ECO:0000256" key="7">
    <source>
        <dbReference type="SAM" id="MobiDB-lite"/>
    </source>
</evidence>
<keyword evidence="6" id="KW-0539">Nucleus</keyword>
<dbReference type="InterPro" id="IPR051953">
    <property type="entry name" value="Plant_SW-associated_TFs"/>
</dbReference>
<reference evidence="9" key="3">
    <citation type="submission" date="2018-05" db="EMBL/GenBank/DDBJ databases">
        <title>OgluRS3 (Oryza glumaepatula Reference Sequence Version 3).</title>
        <authorList>
            <person name="Zhang J."/>
            <person name="Kudrna D."/>
            <person name="Lee S."/>
            <person name="Talag J."/>
            <person name="Welchert J."/>
            <person name="Wing R.A."/>
        </authorList>
    </citation>
    <scope>NUCLEOTIDE SEQUENCE [LARGE SCALE GENOMIC DNA]</scope>
</reference>